<dbReference type="Proteomes" id="UP000298652">
    <property type="component" value="Chromosome 9"/>
</dbReference>
<accession>A0A4U6T2Q9</accession>
<reference evidence="1" key="1">
    <citation type="submission" date="2019-03" db="EMBL/GenBank/DDBJ databases">
        <title>WGS assembly of Setaria viridis.</title>
        <authorList>
            <person name="Huang P."/>
            <person name="Jenkins J."/>
            <person name="Grimwood J."/>
            <person name="Barry K."/>
            <person name="Healey A."/>
            <person name="Mamidi S."/>
            <person name="Sreedasyam A."/>
            <person name="Shu S."/>
            <person name="Feldman M."/>
            <person name="Wu J."/>
            <person name="Yu Y."/>
            <person name="Chen C."/>
            <person name="Johnson J."/>
            <person name="Rokhsar D."/>
            <person name="Baxter I."/>
            <person name="Schmutz J."/>
            <person name="Brutnell T."/>
            <person name="Kellogg E."/>
        </authorList>
    </citation>
    <scope>NUCLEOTIDE SEQUENCE [LARGE SCALE GENOMIC DNA]</scope>
</reference>
<dbReference type="InterPro" id="IPR040338">
    <property type="entry name" value="At1g67623-like"/>
</dbReference>
<evidence type="ECO:0008006" key="3">
    <source>
        <dbReference type="Google" id="ProtNLM"/>
    </source>
</evidence>
<proteinExistence type="predicted"/>
<protein>
    <recommendedName>
        <fullName evidence="3">Pentacotripeptide-repeat region of PRORP domain-containing protein</fullName>
    </recommendedName>
</protein>
<keyword evidence="2" id="KW-1185">Reference proteome</keyword>
<dbReference type="PANTHER" id="PTHR33784:SF10">
    <property type="entry name" value="F-BOX PROTEIN"/>
    <property type="match status" value="1"/>
</dbReference>
<dbReference type="AlphaFoldDB" id="A0A4U6T2Q9"/>
<evidence type="ECO:0000313" key="1">
    <source>
        <dbReference type="EMBL" id="TKV94172.1"/>
    </source>
</evidence>
<sequence length="141" mass="15869">MEDLGRLRATCTVMRRVCGQRVVRQRVALLRCWEEFHQPGRYYSLLHLLVDVGNPEASLLIGIQDFFRGYQLSLDQVSRAATGGLNVAAYLYAMMLYRNAGSAAADNMAKMYIRRLEDEEGTAVLTPNFDTYGIGVKKGKD</sequence>
<gene>
    <name evidence="1" type="ORF">SEVIR_9G275600v2</name>
</gene>
<name>A0A4U6T2Q9_SETVI</name>
<dbReference type="PANTHER" id="PTHR33784">
    <property type="entry name" value="OS05G0482100 PROTEIN"/>
    <property type="match status" value="1"/>
</dbReference>
<dbReference type="EMBL" id="CM016560">
    <property type="protein sequence ID" value="TKV94172.1"/>
    <property type="molecule type" value="Genomic_DNA"/>
</dbReference>
<organism evidence="1 2">
    <name type="scientific">Setaria viridis</name>
    <name type="common">Green bristlegrass</name>
    <name type="synonym">Setaria italica subsp. viridis</name>
    <dbReference type="NCBI Taxonomy" id="4556"/>
    <lineage>
        <taxon>Eukaryota</taxon>
        <taxon>Viridiplantae</taxon>
        <taxon>Streptophyta</taxon>
        <taxon>Embryophyta</taxon>
        <taxon>Tracheophyta</taxon>
        <taxon>Spermatophyta</taxon>
        <taxon>Magnoliopsida</taxon>
        <taxon>Liliopsida</taxon>
        <taxon>Poales</taxon>
        <taxon>Poaceae</taxon>
        <taxon>PACMAD clade</taxon>
        <taxon>Panicoideae</taxon>
        <taxon>Panicodae</taxon>
        <taxon>Paniceae</taxon>
        <taxon>Cenchrinae</taxon>
        <taxon>Setaria</taxon>
    </lineage>
</organism>
<evidence type="ECO:0000313" key="2">
    <source>
        <dbReference type="Proteomes" id="UP000298652"/>
    </source>
</evidence>
<dbReference type="Gramene" id="TKV94172">
    <property type="protein sequence ID" value="TKV94172"/>
    <property type="gene ID" value="SEVIR_9G275600v2"/>
</dbReference>